<reference evidence="1 3" key="2">
    <citation type="journal article" date="2011" name="Mol. Biol. Evol.">
        <title>Comparative genomic analysis of fruiting body formation in Myxococcales.</title>
        <authorList>
            <person name="Huntley S."/>
            <person name="Hamann N."/>
            <person name="Wegener-Feldbrugge S."/>
            <person name="Treuner-Lange A."/>
            <person name="Kube M."/>
            <person name="Reinhardt R."/>
            <person name="Klages S."/>
            <person name="Muller R."/>
            <person name="Ronning C.M."/>
            <person name="Nierman W.C."/>
            <person name="Sogaard-Andersen L."/>
        </authorList>
    </citation>
    <scope>NUCLEOTIDE SEQUENCE [LARGE SCALE GENOMIC DNA]</scope>
    <source>
        <strain evidence="1 3">DW4/3-1</strain>
    </source>
</reference>
<dbReference type="EMBL" id="CP002271">
    <property type="protein sequence ID" value="ADO68821.1"/>
    <property type="molecule type" value="Genomic_DNA"/>
</dbReference>
<name>Q08UX8_STIAD</name>
<sequence length="197" mass="21715">MKMESLFKTVLLSSGLSLLLVGCGQTQETPEPQGLTEAERQESVYVEQVTCEGPDEELVEHSCEHGTYGPFVAVSAAAPGSTPLPNVNLAHTAYNVTLPKVGWRFYKGSVTYRPVESTEYAIFLSRFRGLKIYDGTTLVAQECSYVIDQTACGSLRRLVTADLEANKVYRFEFDAYSASDAAFTLLVEEAAHEHEEE</sequence>
<evidence type="ECO:0000313" key="4">
    <source>
        <dbReference type="Proteomes" id="UP000032702"/>
    </source>
</evidence>
<protein>
    <submittedName>
        <fullName evidence="1">Conserved uncharacterized protein</fullName>
    </submittedName>
</protein>
<dbReference type="OrthoDB" id="5382967at2"/>
<evidence type="ECO:0000313" key="3">
    <source>
        <dbReference type="Proteomes" id="UP000001351"/>
    </source>
</evidence>
<gene>
    <name evidence="1" type="ordered locus">STAUR_1017</name>
    <name evidence="2" type="ORF">STIAU_0720</name>
</gene>
<evidence type="ECO:0000313" key="1">
    <source>
        <dbReference type="EMBL" id="ADO68821.1"/>
    </source>
</evidence>
<dbReference type="Proteomes" id="UP000032702">
    <property type="component" value="Unassembled WGS sequence"/>
</dbReference>
<dbReference type="Proteomes" id="UP000001351">
    <property type="component" value="Chromosome"/>
</dbReference>
<dbReference type="eggNOG" id="ENOG5032CZF">
    <property type="taxonomic scope" value="Bacteria"/>
</dbReference>
<dbReference type="RefSeq" id="WP_002616765.1">
    <property type="nucleotide sequence ID" value="NC_014623.1"/>
</dbReference>
<dbReference type="EMBL" id="AAMD01000123">
    <property type="protein sequence ID" value="EAU64300.1"/>
    <property type="molecule type" value="Genomic_DNA"/>
</dbReference>
<keyword evidence="3" id="KW-1185">Reference proteome</keyword>
<dbReference type="AlphaFoldDB" id="Q08UX8"/>
<dbReference type="PROSITE" id="PS51257">
    <property type="entry name" value="PROKAR_LIPOPROTEIN"/>
    <property type="match status" value="1"/>
</dbReference>
<reference evidence="2 4" key="1">
    <citation type="submission" date="2006-04" db="EMBL/GenBank/DDBJ databases">
        <authorList>
            <person name="Nierman W.C."/>
        </authorList>
    </citation>
    <scope>NUCLEOTIDE SEQUENCE [LARGE SCALE GENOMIC DNA]</scope>
    <source>
        <strain evidence="2 4">DW4/3-1</strain>
    </source>
</reference>
<dbReference type="STRING" id="378806.STAUR_1017"/>
<evidence type="ECO:0000313" key="2">
    <source>
        <dbReference type="EMBL" id="EAU64300.1"/>
    </source>
</evidence>
<dbReference type="KEGG" id="sur:STAUR_1017"/>
<organism evidence="2 4">
    <name type="scientific">Stigmatella aurantiaca (strain DW4/3-1)</name>
    <dbReference type="NCBI Taxonomy" id="378806"/>
    <lineage>
        <taxon>Bacteria</taxon>
        <taxon>Pseudomonadati</taxon>
        <taxon>Myxococcota</taxon>
        <taxon>Myxococcia</taxon>
        <taxon>Myxococcales</taxon>
        <taxon>Cystobacterineae</taxon>
        <taxon>Archangiaceae</taxon>
        <taxon>Stigmatella</taxon>
    </lineage>
</organism>
<accession>Q08UX8</accession>
<dbReference type="HOGENOM" id="CLU_1359187_0_0_7"/>
<proteinExistence type="predicted"/>